<name>A0AA41QB65_9ACTN</name>
<dbReference type="GO" id="GO:0033543">
    <property type="term" value="P:fatty acid beta-oxidation, unsaturated, even number, reductase/isomerase pathway"/>
    <property type="evidence" value="ECO:0007669"/>
    <property type="project" value="TreeGrafter"/>
</dbReference>
<keyword evidence="5" id="KW-0288">FMN</keyword>
<keyword evidence="8" id="KW-0408">Iron</keyword>
<dbReference type="InterPro" id="IPR001155">
    <property type="entry name" value="OxRdtase_FMN_N"/>
</dbReference>
<comment type="similarity">
    <text evidence="3">In the N-terminal section; belongs to the NADH:flavin oxidoreductase/NADH oxidase family.</text>
</comment>
<dbReference type="InterPro" id="IPR013785">
    <property type="entry name" value="Aldolase_TIM"/>
</dbReference>
<evidence type="ECO:0000259" key="10">
    <source>
        <dbReference type="Pfam" id="PF00724"/>
    </source>
</evidence>
<evidence type="ECO:0000256" key="4">
    <source>
        <dbReference type="ARBA" id="ARBA00022630"/>
    </source>
</evidence>
<comment type="cofactor">
    <cofactor evidence="2">
        <name>[4Fe-4S] cluster</name>
        <dbReference type="ChEBI" id="CHEBI:49883"/>
    </cofactor>
</comment>
<keyword evidence="4" id="KW-0285">Flavoprotein</keyword>
<evidence type="ECO:0000256" key="1">
    <source>
        <dbReference type="ARBA" id="ARBA00001917"/>
    </source>
</evidence>
<evidence type="ECO:0000256" key="3">
    <source>
        <dbReference type="ARBA" id="ARBA00011048"/>
    </source>
</evidence>
<evidence type="ECO:0000256" key="6">
    <source>
        <dbReference type="ARBA" id="ARBA00022723"/>
    </source>
</evidence>
<reference evidence="12" key="1">
    <citation type="submission" date="2022-01" db="EMBL/GenBank/DDBJ databases">
        <title>Genome-Based Taxonomic Classification of the Phylum Actinobacteria.</title>
        <authorList>
            <person name="Gao Y."/>
        </authorList>
    </citation>
    <scope>NUCLEOTIDE SEQUENCE</scope>
    <source>
        <strain evidence="12">KLBMP 8922</strain>
    </source>
</reference>
<protein>
    <submittedName>
        <fullName evidence="12">NADPH-dependent 2,4-dienoyl-CoA reductase</fullName>
    </submittedName>
</protein>
<dbReference type="SUPFAM" id="SSF51395">
    <property type="entry name" value="FMN-linked oxidoreductases"/>
    <property type="match status" value="1"/>
</dbReference>
<evidence type="ECO:0000256" key="5">
    <source>
        <dbReference type="ARBA" id="ARBA00022643"/>
    </source>
</evidence>
<accession>A0AA41QB65</accession>
<dbReference type="EMBL" id="JAKFHA010000056">
    <property type="protein sequence ID" value="MCF2533694.1"/>
    <property type="molecule type" value="Genomic_DNA"/>
</dbReference>
<dbReference type="Pfam" id="PF00724">
    <property type="entry name" value="Oxidored_FMN"/>
    <property type="match status" value="1"/>
</dbReference>
<keyword evidence="13" id="KW-1185">Reference proteome</keyword>
<evidence type="ECO:0000313" key="12">
    <source>
        <dbReference type="EMBL" id="MCF2533694.1"/>
    </source>
</evidence>
<evidence type="ECO:0000256" key="2">
    <source>
        <dbReference type="ARBA" id="ARBA00001966"/>
    </source>
</evidence>
<evidence type="ECO:0000256" key="9">
    <source>
        <dbReference type="ARBA" id="ARBA00023014"/>
    </source>
</evidence>
<dbReference type="Gene3D" id="3.20.20.70">
    <property type="entry name" value="Aldolase class I"/>
    <property type="match status" value="1"/>
</dbReference>
<evidence type="ECO:0000313" key="13">
    <source>
        <dbReference type="Proteomes" id="UP001165378"/>
    </source>
</evidence>
<dbReference type="GO" id="GO:0046872">
    <property type="term" value="F:metal ion binding"/>
    <property type="evidence" value="ECO:0007669"/>
    <property type="project" value="UniProtKB-KW"/>
</dbReference>
<dbReference type="InterPro" id="IPR036188">
    <property type="entry name" value="FAD/NAD-bd_sf"/>
</dbReference>
<keyword evidence="9" id="KW-0411">Iron-sulfur</keyword>
<dbReference type="GO" id="GO:0008670">
    <property type="term" value="F:2,4-dienoyl-CoA reductase (NADPH) activity"/>
    <property type="evidence" value="ECO:0007669"/>
    <property type="project" value="TreeGrafter"/>
</dbReference>
<dbReference type="Pfam" id="PF07992">
    <property type="entry name" value="Pyr_redox_2"/>
    <property type="match status" value="1"/>
</dbReference>
<feature type="domain" description="FAD/NAD(P)-binding" evidence="11">
    <location>
        <begin position="377"/>
        <end position="643"/>
    </location>
</feature>
<dbReference type="PRINTS" id="PR00368">
    <property type="entry name" value="FADPNR"/>
</dbReference>
<dbReference type="GO" id="GO:0051536">
    <property type="term" value="F:iron-sulfur cluster binding"/>
    <property type="evidence" value="ECO:0007669"/>
    <property type="project" value="UniProtKB-KW"/>
</dbReference>
<feature type="domain" description="NADH:flavin oxidoreductase/NADH oxidase N-terminal" evidence="10">
    <location>
        <begin position="7"/>
        <end position="328"/>
    </location>
</feature>
<dbReference type="Gene3D" id="3.40.50.720">
    <property type="entry name" value="NAD(P)-binding Rossmann-like Domain"/>
    <property type="match status" value="1"/>
</dbReference>
<dbReference type="GO" id="GO:0010181">
    <property type="term" value="F:FMN binding"/>
    <property type="evidence" value="ECO:0007669"/>
    <property type="project" value="InterPro"/>
</dbReference>
<dbReference type="RefSeq" id="WP_235058461.1">
    <property type="nucleotide sequence ID" value="NZ_JAKFHA010000056.1"/>
</dbReference>
<proteinExistence type="inferred from homology"/>
<dbReference type="PANTHER" id="PTHR42917:SF2">
    <property type="entry name" value="2,4-DIENOYL-COA REDUCTASE [(2E)-ENOYL-COA-PRODUCING]"/>
    <property type="match status" value="1"/>
</dbReference>
<dbReference type="Proteomes" id="UP001165378">
    <property type="component" value="Unassembled WGS sequence"/>
</dbReference>
<dbReference type="InterPro" id="IPR051793">
    <property type="entry name" value="NADH:flavin_oxidoreductase"/>
</dbReference>
<keyword evidence="7" id="KW-0560">Oxidoreductase</keyword>
<keyword evidence="6" id="KW-0479">Metal-binding</keyword>
<dbReference type="Gene3D" id="3.50.50.60">
    <property type="entry name" value="FAD/NAD(P)-binding domain"/>
    <property type="match status" value="1"/>
</dbReference>
<evidence type="ECO:0000256" key="8">
    <source>
        <dbReference type="ARBA" id="ARBA00023004"/>
    </source>
</evidence>
<dbReference type="AlphaFoldDB" id="A0AA41QB65"/>
<dbReference type="FunFam" id="3.20.20.70:FF:000082">
    <property type="entry name" value="NADPH-dependent 2,4-dienoyl-CoA reductase"/>
    <property type="match status" value="1"/>
</dbReference>
<sequence length="673" mass="72366">MSAYPHLFRPLDLGAVTLPNRVIMGSMHLGLEEAPGGFTRMAEFYAARARGGVGLIVTGGIAPNKRGRPWPDGAKMTTEDEADEHRAITRAVHEAGGRIAMQILHFGRYAHHPDLVAPSALQAPISAYVPHALTDDEVEETIEDFVRAAALAQHAGYDGVEIMGSEGYLINEFLAAATNHRTDRWGGSYENRMRFPVEIVRRVRERVGPHFILIYRLSMLDLVPGGSTLDEVIQLAHAIEAAGATIINTGIGWHEARIPTIATSVPRGAYTWVTRRLMGEVGIPLVTSNRINTPELAEQLLADGTADLVSMARPFLADPDFLAKARRDAAQTINTCIGCNQACLDHTFTGRITSCLVNPRAAHETELTWQPTRRAKRIGVVGAGPAGLAFTLTAVERGHHVTLFDAAPEIGGQLNVARKVPGKQEFEETIRYYREQLRINRIDVRLGAPATPELLAAEGFDEIVLATGVTPRDPAIPGSDHPSVATYLDVLRDGRAVGATVAIVGAGGIGFDVAAFLTDPGDDAAAKPAAFARRWGIDDEYRNPGALGTAVLEPSPRAVHLLQRRTGKLGAGLGKTTGWIHRTELRRRGVTMTGGVTYDRIDDDGLHITVDGEPRLLAVDTIVLCAGQEPRRDLHTALEAAGIRSHLIGGAFEAAELDAKSAIKQGTELAAAI</sequence>
<dbReference type="PANTHER" id="PTHR42917">
    <property type="entry name" value="2,4-DIENOYL-COA REDUCTASE"/>
    <property type="match status" value="1"/>
</dbReference>
<gene>
    <name evidence="12" type="ORF">LZ495_41640</name>
</gene>
<comment type="cofactor">
    <cofactor evidence="1">
        <name>FMN</name>
        <dbReference type="ChEBI" id="CHEBI:58210"/>
    </cofactor>
</comment>
<dbReference type="CDD" id="cd02930">
    <property type="entry name" value="DCR_FMN"/>
    <property type="match status" value="1"/>
</dbReference>
<dbReference type="InterPro" id="IPR023753">
    <property type="entry name" value="FAD/NAD-binding_dom"/>
</dbReference>
<comment type="caution">
    <text evidence="12">The sequence shown here is derived from an EMBL/GenBank/DDBJ whole genome shotgun (WGS) entry which is preliminary data.</text>
</comment>
<organism evidence="12 13">
    <name type="scientific">Yinghuangia soli</name>
    <dbReference type="NCBI Taxonomy" id="2908204"/>
    <lineage>
        <taxon>Bacteria</taxon>
        <taxon>Bacillati</taxon>
        <taxon>Actinomycetota</taxon>
        <taxon>Actinomycetes</taxon>
        <taxon>Kitasatosporales</taxon>
        <taxon>Streptomycetaceae</taxon>
        <taxon>Yinghuangia</taxon>
    </lineage>
</organism>
<evidence type="ECO:0000256" key="7">
    <source>
        <dbReference type="ARBA" id="ARBA00023002"/>
    </source>
</evidence>
<dbReference type="SUPFAM" id="SSF51905">
    <property type="entry name" value="FAD/NAD(P)-binding domain"/>
    <property type="match status" value="1"/>
</dbReference>
<evidence type="ECO:0000259" key="11">
    <source>
        <dbReference type="Pfam" id="PF07992"/>
    </source>
</evidence>
<dbReference type="SUPFAM" id="SSF51971">
    <property type="entry name" value="Nucleotide-binding domain"/>
    <property type="match status" value="1"/>
</dbReference>